<evidence type="ECO:0000313" key="14">
    <source>
        <dbReference type="Proteomes" id="UP000189513"/>
    </source>
</evidence>
<dbReference type="Proteomes" id="UP000189513">
    <property type="component" value="Unassembled WGS sequence"/>
</dbReference>
<evidence type="ECO:0000256" key="11">
    <source>
        <dbReference type="RuleBase" id="RU368034"/>
    </source>
</evidence>
<organism evidence="12">
    <name type="scientific">Cyberlindnera fabianii</name>
    <name type="common">Yeast</name>
    <name type="synonym">Hansenula fabianii</name>
    <dbReference type="NCBI Taxonomy" id="36022"/>
    <lineage>
        <taxon>Eukaryota</taxon>
        <taxon>Fungi</taxon>
        <taxon>Dikarya</taxon>
        <taxon>Ascomycota</taxon>
        <taxon>Saccharomycotina</taxon>
        <taxon>Saccharomycetes</taxon>
        <taxon>Phaffomycetales</taxon>
        <taxon>Phaffomycetaceae</taxon>
        <taxon>Cyberlindnera</taxon>
    </lineage>
</organism>
<reference evidence="12" key="1">
    <citation type="journal article" date="2014" name="Genome Announc.">
        <title>Genome sequence of the yeast Cyberlindnera fabianii (Hansenula fabianii).</title>
        <authorList>
            <person name="Freel K.C."/>
            <person name="Sarilar V."/>
            <person name="Neuveglise C."/>
            <person name="Devillers H."/>
            <person name="Friedrich A."/>
            <person name="Schacherer J."/>
        </authorList>
    </citation>
    <scope>NUCLEOTIDE SEQUENCE</scope>
    <source>
        <strain evidence="12">YJS4271</strain>
    </source>
</reference>
<accession>A0A061ATW4</accession>
<comment type="similarity">
    <text evidence="2 11">Belongs to the complex I NDUFA13 subunit family.</text>
</comment>
<gene>
    <name evidence="13" type="ORF">BON22_2164</name>
    <name evidence="12" type="ORF">CYFA0S_05e02476g</name>
</gene>
<evidence type="ECO:0000256" key="7">
    <source>
        <dbReference type="ARBA" id="ARBA00022982"/>
    </source>
</evidence>
<keyword evidence="6 11" id="KW-0999">Mitochondrion inner membrane</keyword>
<dbReference type="GO" id="GO:0045271">
    <property type="term" value="C:respiratory chain complex I"/>
    <property type="evidence" value="ECO:0007669"/>
    <property type="project" value="UniProtKB-UniRule"/>
</dbReference>
<dbReference type="OMA" id="LLFGHWG"/>
<dbReference type="EMBL" id="LK052890">
    <property type="protein sequence ID" value="CDR40617.1"/>
    <property type="molecule type" value="Genomic_DNA"/>
</dbReference>
<evidence type="ECO:0000313" key="13">
    <source>
        <dbReference type="EMBL" id="ONH68006.1"/>
    </source>
</evidence>
<dbReference type="VEuPathDB" id="FungiDB:BON22_2164"/>
<evidence type="ECO:0000256" key="2">
    <source>
        <dbReference type="ARBA" id="ARBA00007312"/>
    </source>
</evidence>
<dbReference type="STRING" id="36022.A0A061ATW4"/>
<evidence type="ECO:0000256" key="4">
    <source>
        <dbReference type="ARBA" id="ARBA00022660"/>
    </source>
</evidence>
<keyword evidence="10 11" id="KW-0472">Membrane</keyword>
<dbReference type="PANTHER" id="PTHR12966">
    <property type="entry name" value="NADH DEHYDROGENASE UBIQUINONE 1 ALPHA SUBCOMPLEX SUBUNIT 13"/>
    <property type="match status" value="1"/>
</dbReference>
<keyword evidence="14" id="KW-1185">Reference proteome</keyword>
<evidence type="ECO:0000256" key="6">
    <source>
        <dbReference type="ARBA" id="ARBA00022792"/>
    </source>
</evidence>
<name>A0A061ATW4_CYBFA</name>
<dbReference type="PANTHER" id="PTHR12966:SF0">
    <property type="entry name" value="NADH DEHYDROGENASE [UBIQUINONE] 1 ALPHA SUBCOMPLEX SUBUNIT 13"/>
    <property type="match status" value="1"/>
</dbReference>
<keyword evidence="3 11" id="KW-0813">Transport</keyword>
<dbReference type="Pfam" id="PF06212">
    <property type="entry name" value="GRIM-19"/>
    <property type="match status" value="1"/>
</dbReference>
<keyword evidence="8 11" id="KW-1133">Transmembrane helix</keyword>
<evidence type="ECO:0000256" key="3">
    <source>
        <dbReference type="ARBA" id="ARBA00022448"/>
    </source>
</evidence>
<dbReference type="InterPro" id="IPR009346">
    <property type="entry name" value="GRIM-19"/>
</dbReference>
<reference evidence="13" key="3">
    <citation type="submission" date="2017-01" db="EMBL/GenBank/DDBJ databases">
        <authorList>
            <person name="Mah S.A."/>
            <person name="Swanson W.J."/>
            <person name="Moy G.W."/>
            <person name="Vacquier V.D."/>
        </authorList>
    </citation>
    <scope>NUCLEOTIDE SEQUENCE [LARGE SCALE GENOMIC DNA]</scope>
    <source>
        <strain evidence="13">65</strain>
    </source>
</reference>
<evidence type="ECO:0000256" key="8">
    <source>
        <dbReference type="ARBA" id="ARBA00022989"/>
    </source>
</evidence>
<dbReference type="OrthoDB" id="3308at2759"/>
<comment type="function">
    <text evidence="11">Complex I functions in the transfer of electrons from NADH to the respiratory chain. Accessory subunit of the mitochondrial membrane respiratory chain NADH dehydrogenase (Complex I), that is believed not to be involved in catalysis.</text>
</comment>
<keyword evidence="9 11" id="KW-0496">Mitochondrion</keyword>
<evidence type="ECO:0000256" key="10">
    <source>
        <dbReference type="ARBA" id="ARBA00023136"/>
    </source>
</evidence>
<comment type="subcellular location">
    <subcellularLocation>
        <location evidence="1 11">Mitochondrion inner membrane</location>
        <topology evidence="1 11">Single-pass membrane protein</topology>
        <orientation evidence="1 11">Matrix side</orientation>
    </subcellularLocation>
</comment>
<protein>
    <recommendedName>
        <fullName evidence="11">NADH dehydrogenase [ubiquinone] 1 alpha subcomplex subunit 13</fullName>
    </recommendedName>
</protein>
<proteinExistence type="inferred from homology"/>
<keyword evidence="4 11" id="KW-0679">Respiratory chain</keyword>
<keyword evidence="5 11" id="KW-0812">Transmembrane</keyword>
<keyword evidence="7 11" id="KW-0249">Electron transport</keyword>
<evidence type="ECO:0000256" key="5">
    <source>
        <dbReference type="ARBA" id="ARBA00022692"/>
    </source>
</evidence>
<evidence type="ECO:0000256" key="1">
    <source>
        <dbReference type="ARBA" id="ARBA00004298"/>
    </source>
</evidence>
<sequence length="129" mass="15139">MRSTAARMAQEMPPLEGYSPVQWKRNLPARGFAPKTYFVLFSALLGYGWYRAIAGNRERRELARERHWARIHLMPLLIAEEDRTAVRRVYSELEREKEVMKDVEGWEAGKSVYNDGKFRTPTFAWSDSK</sequence>
<dbReference type="AlphaFoldDB" id="A0A061ATW4"/>
<evidence type="ECO:0000256" key="9">
    <source>
        <dbReference type="ARBA" id="ARBA00023128"/>
    </source>
</evidence>
<evidence type="ECO:0000313" key="12">
    <source>
        <dbReference type="EMBL" id="CDR40617.1"/>
    </source>
</evidence>
<feature type="transmembrane region" description="Helical" evidence="11">
    <location>
        <begin position="32"/>
        <end position="50"/>
    </location>
</feature>
<dbReference type="GO" id="GO:0005743">
    <property type="term" value="C:mitochondrial inner membrane"/>
    <property type="evidence" value="ECO:0007669"/>
    <property type="project" value="UniProtKB-SubCell"/>
</dbReference>
<dbReference type="EMBL" id="MPUK01000003">
    <property type="protein sequence ID" value="ONH68006.1"/>
    <property type="molecule type" value="Genomic_DNA"/>
</dbReference>
<reference evidence="14" key="2">
    <citation type="journal article" date="2017" name="Genome Announc.">
        <title>Genome sequences of Cyberlindnera fabianii 65, Pichia kudriavzevii 129, and Saccharomyces cerevisiae 131 isolated from fermented masau fruits in Zimbabwe.</title>
        <authorList>
            <person name="van Rijswijck I.M.H."/>
            <person name="Derks M.F.L."/>
            <person name="Abee T."/>
            <person name="de Ridder D."/>
            <person name="Smid E.J."/>
        </authorList>
    </citation>
    <scope>NUCLEOTIDE SEQUENCE [LARGE SCALE GENOMIC DNA]</scope>
    <source>
        <strain evidence="14">65</strain>
    </source>
</reference>